<protein>
    <submittedName>
        <fullName evidence="1">DUF4876 domain-containing protein</fullName>
    </submittedName>
</protein>
<comment type="caution">
    <text evidence="1">The sequence shown here is derived from an EMBL/GenBank/DDBJ whole genome shotgun (WGS) entry which is preliminary data.</text>
</comment>
<accession>A0A4R0MTT9</accession>
<evidence type="ECO:0000313" key="2">
    <source>
        <dbReference type="Proteomes" id="UP000292884"/>
    </source>
</evidence>
<evidence type="ECO:0000313" key="1">
    <source>
        <dbReference type="EMBL" id="TCC90470.1"/>
    </source>
</evidence>
<keyword evidence="2" id="KW-1185">Reference proteome</keyword>
<dbReference type="AlphaFoldDB" id="A0A4R0MTT9"/>
<dbReference type="Pfam" id="PF16215">
    <property type="entry name" value="DUF4876"/>
    <property type="match status" value="1"/>
</dbReference>
<gene>
    <name evidence="1" type="ORF">EZ428_14445</name>
</gene>
<proteinExistence type="predicted"/>
<reference evidence="1 2" key="1">
    <citation type="submission" date="2019-02" db="EMBL/GenBank/DDBJ databases">
        <title>Pedobacter sp. RP-1-13 sp. nov., isolated from Arctic soil.</title>
        <authorList>
            <person name="Dahal R.H."/>
        </authorList>
    </citation>
    <scope>NUCLEOTIDE SEQUENCE [LARGE SCALE GENOMIC DNA]</scope>
    <source>
        <strain evidence="1 2">RP-1-13</strain>
    </source>
</reference>
<name>A0A4R0MTT9_9SPHI</name>
<dbReference type="InterPro" id="IPR032627">
    <property type="entry name" value="DUF4876"/>
</dbReference>
<dbReference type="EMBL" id="SJSK01000003">
    <property type="protein sequence ID" value="TCC90470.1"/>
    <property type="molecule type" value="Genomic_DNA"/>
</dbReference>
<dbReference type="RefSeq" id="WP_131553869.1">
    <property type="nucleotide sequence ID" value="NZ_SJSK01000003.1"/>
</dbReference>
<dbReference type="OrthoDB" id="1409865at2"/>
<sequence>MKNKIFKLLSTVLIGTIFITCKKYEGDTPGIHPVKFQVLTSYSSIDLGKVLPKAQIEVKFKNTKTNIEQKYLTNADGVVLLDSISPGEYDISASIKISAVNYTALTGELVDNEVVFNASEKAKTITIEDNQKIDLKLISGATGPWAIKQIYYAGSNTTTGATFRDQFIEIYNNSDSLLYADSLYIAETIGLQNFTATNMYRQNISRQYDWSKSQGMPSDVDANNDYVYARALLMIPGTGKQYPVKPGESIILAQTAINHKAPFVGSDGKTITVRDPSLTVDLSGADFEAYYAPFLPRPLASDIDNPNVPNVEVLSYNGTDLILDNPGRMGYVIFKNKGSVDIKKLNQYPFPSIAPPSSTADKYYQIPNTFIIDAVETQPNTASARVPKKLGPKLDALYTYAPNGAYSSQSVIRKTESIVNGRRILKDTNNSAEDFDFLPLATPRGFKQ</sequence>
<organism evidence="1 2">
    <name type="scientific">Pedobacter frigiditerrae</name>
    <dbReference type="NCBI Taxonomy" id="2530452"/>
    <lineage>
        <taxon>Bacteria</taxon>
        <taxon>Pseudomonadati</taxon>
        <taxon>Bacteroidota</taxon>
        <taxon>Sphingobacteriia</taxon>
        <taxon>Sphingobacteriales</taxon>
        <taxon>Sphingobacteriaceae</taxon>
        <taxon>Pedobacter</taxon>
    </lineage>
</organism>
<dbReference type="Proteomes" id="UP000292884">
    <property type="component" value="Unassembled WGS sequence"/>
</dbReference>